<keyword evidence="1" id="KW-0472">Membrane</keyword>
<sequence length="157" mass="17131">MTENNSPYSLLHKLHALGRGWISWTLFAATVVVIVALVVLMLRPQALSADAAITTHEFSNGQVEWNILEYPTAVLANNTFQLKLTKASGEPVEGAQLDIKLEMIGMICGDFDFSLIETAPGVYVGEGVPLMPGLWKASLTIDGDRNNIITRTLKAVY</sequence>
<dbReference type="Pfam" id="PF13115">
    <property type="entry name" value="YtkA"/>
    <property type="match status" value="1"/>
</dbReference>
<reference evidence="3 4" key="1">
    <citation type="submission" date="2018-08" db="EMBL/GenBank/DDBJ databases">
        <title>Paenibacillus sp. M4BSY-1, whole genome shotgun sequence.</title>
        <authorList>
            <person name="Tuo L."/>
        </authorList>
    </citation>
    <scope>NUCLEOTIDE SEQUENCE [LARGE SCALE GENOMIC DNA]</scope>
    <source>
        <strain evidence="3 4">M4BSY-1</strain>
    </source>
</reference>
<dbReference type="InterPro" id="IPR032693">
    <property type="entry name" value="YtkA-like_dom"/>
</dbReference>
<proteinExistence type="predicted"/>
<gene>
    <name evidence="3" type="ORF">DX130_06150</name>
</gene>
<organism evidence="3 4">
    <name type="scientific">Paenibacillus paeoniae</name>
    <dbReference type="NCBI Taxonomy" id="2292705"/>
    <lineage>
        <taxon>Bacteria</taxon>
        <taxon>Bacillati</taxon>
        <taxon>Bacillota</taxon>
        <taxon>Bacilli</taxon>
        <taxon>Bacillales</taxon>
        <taxon>Paenibacillaceae</taxon>
        <taxon>Paenibacillus</taxon>
    </lineage>
</organism>
<dbReference type="RefSeq" id="WP_116043651.1">
    <property type="nucleotide sequence ID" value="NZ_QUBQ01000001.1"/>
</dbReference>
<keyword evidence="1" id="KW-0812">Transmembrane</keyword>
<accession>A0A371PK76</accession>
<dbReference type="EMBL" id="QUBQ01000001">
    <property type="protein sequence ID" value="REK76618.1"/>
    <property type="molecule type" value="Genomic_DNA"/>
</dbReference>
<dbReference type="AlphaFoldDB" id="A0A371PK76"/>
<dbReference type="OrthoDB" id="2086707at2"/>
<keyword evidence="4" id="KW-1185">Reference proteome</keyword>
<evidence type="ECO:0000256" key="1">
    <source>
        <dbReference type="SAM" id="Phobius"/>
    </source>
</evidence>
<keyword evidence="1" id="KW-1133">Transmembrane helix</keyword>
<comment type="caution">
    <text evidence="3">The sequence shown here is derived from an EMBL/GenBank/DDBJ whole genome shotgun (WGS) entry which is preliminary data.</text>
</comment>
<evidence type="ECO:0000259" key="2">
    <source>
        <dbReference type="Pfam" id="PF13115"/>
    </source>
</evidence>
<protein>
    <recommendedName>
        <fullName evidence="2">YtkA-like domain-containing protein</fullName>
    </recommendedName>
</protein>
<feature type="transmembrane region" description="Helical" evidence="1">
    <location>
        <begin position="20"/>
        <end position="42"/>
    </location>
</feature>
<name>A0A371PK76_9BACL</name>
<dbReference type="Proteomes" id="UP000261905">
    <property type="component" value="Unassembled WGS sequence"/>
</dbReference>
<evidence type="ECO:0000313" key="3">
    <source>
        <dbReference type="EMBL" id="REK76618.1"/>
    </source>
</evidence>
<feature type="domain" description="YtkA-like" evidence="2">
    <location>
        <begin position="68"/>
        <end position="138"/>
    </location>
</feature>
<evidence type="ECO:0000313" key="4">
    <source>
        <dbReference type="Proteomes" id="UP000261905"/>
    </source>
</evidence>